<keyword evidence="1" id="KW-0813">Transport</keyword>
<keyword evidence="1" id="KW-1071">Ligand-gated ion channel</keyword>
<dbReference type="Pfam" id="PF00027">
    <property type="entry name" value="cNMP_binding"/>
    <property type="match status" value="1"/>
</dbReference>
<dbReference type="PANTHER" id="PTHR45638">
    <property type="entry name" value="CYCLIC NUCLEOTIDE-GATED CATION CHANNEL SUBUNIT A"/>
    <property type="match status" value="1"/>
</dbReference>
<dbReference type="STRING" id="1827387.A4S15_07305"/>
<evidence type="ECO:0000313" key="4">
    <source>
        <dbReference type="Proteomes" id="UP000192872"/>
    </source>
</evidence>
<dbReference type="InterPro" id="IPR050866">
    <property type="entry name" value="CNG_cation_channel"/>
</dbReference>
<proteinExistence type="predicted"/>
<comment type="caution">
    <text evidence="3">The sequence shown here is derived from an EMBL/GenBank/DDBJ whole genome shotgun (WGS) entry which is preliminary data.</text>
</comment>
<dbReference type="SMART" id="SM00100">
    <property type="entry name" value="cNMP"/>
    <property type="match status" value="1"/>
</dbReference>
<dbReference type="Gene3D" id="2.60.120.10">
    <property type="entry name" value="Jelly Rolls"/>
    <property type="match status" value="1"/>
</dbReference>
<sequence>MLTREVEVLQKAPLFRKLPAGRIKLLAYAGELMTYEAGDYLFRHGDPSDAAYTIFDGDVEATIPGPEEDVVVGQFGAGEVVGEVGVFTGNPRSVSIRARTRTNVLRIPSEVLTDLIHDCPACAASITAFMAGLVERLIDRVSVASHH</sequence>
<evidence type="ECO:0000256" key="1">
    <source>
        <dbReference type="ARBA" id="ARBA00023286"/>
    </source>
</evidence>
<feature type="domain" description="Cyclic nucleotide-binding" evidence="2">
    <location>
        <begin position="14"/>
        <end position="116"/>
    </location>
</feature>
<dbReference type="InterPro" id="IPR018490">
    <property type="entry name" value="cNMP-bd_dom_sf"/>
</dbReference>
<evidence type="ECO:0000259" key="2">
    <source>
        <dbReference type="PROSITE" id="PS50042"/>
    </source>
</evidence>
<dbReference type="AlphaFoldDB" id="A0A1W9HZ77"/>
<dbReference type="EMBL" id="LWDL01000012">
    <property type="protein sequence ID" value="OQW52627.1"/>
    <property type="molecule type" value="Genomic_DNA"/>
</dbReference>
<dbReference type="GO" id="GO:0005221">
    <property type="term" value="F:intracellularly cyclic nucleotide-activated monoatomic cation channel activity"/>
    <property type="evidence" value="ECO:0007669"/>
    <property type="project" value="InterPro"/>
</dbReference>
<dbReference type="PROSITE" id="PS50042">
    <property type="entry name" value="CNMP_BINDING_3"/>
    <property type="match status" value="1"/>
</dbReference>
<keyword evidence="1" id="KW-0407">Ion channel</keyword>
<dbReference type="SUPFAM" id="SSF51206">
    <property type="entry name" value="cAMP-binding domain-like"/>
    <property type="match status" value="1"/>
</dbReference>
<dbReference type="InterPro" id="IPR014710">
    <property type="entry name" value="RmlC-like_jellyroll"/>
</dbReference>
<dbReference type="CDD" id="cd00038">
    <property type="entry name" value="CAP_ED"/>
    <property type="match status" value="1"/>
</dbReference>
<keyword evidence="1" id="KW-0406">Ion transport</keyword>
<protein>
    <recommendedName>
        <fullName evidence="2">Cyclic nucleotide-binding domain-containing protein</fullName>
    </recommendedName>
</protein>
<reference evidence="3 4" key="1">
    <citation type="journal article" date="2017" name="Water Res.">
        <title>Comammox in drinking water systems.</title>
        <authorList>
            <person name="Wang Y."/>
            <person name="Ma L."/>
            <person name="Mao Y."/>
            <person name="Jiang X."/>
            <person name="Xia Y."/>
            <person name="Yu K."/>
            <person name="Li B."/>
            <person name="Zhang T."/>
        </authorList>
    </citation>
    <scope>NUCLEOTIDE SEQUENCE [LARGE SCALE GENOMIC DNA]</scope>
    <source>
        <strain evidence="3">SG_bin8</strain>
    </source>
</reference>
<dbReference type="GO" id="GO:0044877">
    <property type="term" value="F:protein-containing complex binding"/>
    <property type="evidence" value="ECO:0007669"/>
    <property type="project" value="TreeGrafter"/>
</dbReference>
<organism evidence="3 4">
    <name type="scientific">Candidatus Raskinella chloraquaticus</name>
    <dbReference type="NCBI Taxonomy" id="1951219"/>
    <lineage>
        <taxon>Bacteria</taxon>
        <taxon>Pseudomonadati</taxon>
        <taxon>Pseudomonadota</taxon>
        <taxon>Alphaproteobacteria</taxon>
        <taxon>Hyphomicrobiales</taxon>
        <taxon>Phreatobacteraceae</taxon>
        <taxon>Candidatus Raskinella</taxon>
    </lineage>
</organism>
<name>A0A1W9HZ77_9HYPH</name>
<dbReference type="InterPro" id="IPR000595">
    <property type="entry name" value="cNMP-bd_dom"/>
</dbReference>
<evidence type="ECO:0000313" key="3">
    <source>
        <dbReference type="EMBL" id="OQW52627.1"/>
    </source>
</evidence>
<accession>A0A1W9HZ77</accession>
<gene>
    <name evidence="3" type="ORF">A4S15_07305</name>
</gene>
<dbReference type="PANTHER" id="PTHR45638:SF11">
    <property type="entry name" value="CYCLIC NUCLEOTIDE-GATED CATION CHANNEL SUBUNIT A"/>
    <property type="match status" value="1"/>
</dbReference>
<dbReference type="RefSeq" id="WP_376801803.1">
    <property type="nucleotide sequence ID" value="NZ_DBNB01000020.1"/>
</dbReference>
<dbReference type="Proteomes" id="UP000192872">
    <property type="component" value="Unassembled WGS sequence"/>
</dbReference>